<feature type="transmembrane region" description="Helical" evidence="7">
    <location>
        <begin position="133"/>
        <end position="152"/>
    </location>
</feature>
<dbReference type="EMBL" id="CYTV01000004">
    <property type="protein sequence ID" value="CUI73944.1"/>
    <property type="molecule type" value="Genomic_DNA"/>
</dbReference>
<evidence type="ECO:0000259" key="8">
    <source>
        <dbReference type="PROSITE" id="PS50928"/>
    </source>
</evidence>
<keyword evidence="6 7" id="KW-0472">Membrane</keyword>
<protein>
    <submittedName>
        <fullName evidence="9">ABC transporter permease</fullName>
    </submittedName>
    <submittedName>
        <fullName evidence="10">Bicarbonate transport system permease protein CmpB</fullName>
    </submittedName>
</protein>
<dbReference type="PANTHER" id="PTHR30151:SF20">
    <property type="entry name" value="ABC TRANSPORTER PERMEASE PROTEIN HI_0355-RELATED"/>
    <property type="match status" value="1"/>
</dbReference>
<evidence type="ECO:0000256" key="3">
    <source>
        <dbReference type="ARBA" id="ARBA00022475"/>
    </source>
</evidence>
<keyword evidence="3" id="KW-1003">Cell membrane</keyword>
<dbReference type="Pfam" id="PF00528">
    <property type="entry name" value="BPD_transp_1"/>
    <property type="match status" value="1"/>
</dbReference>
<accession>A0A0M7F0Y8</accession>
<dbReference type="Proteomes" id="UP000053096">
    <property type="component" value="Unassembled WGS sequence"/>
</dbReference>
<dbReference type="PROSITE" id="PS50928">
    <property type="entry name" value="ABC_TM1"/>
    <property type="match status" value="1"/>
</dbReference>
<dbReference type="AlphaFoldDB" id="A0A0J6C3Z7"/>
<name>A0A0J6C3Z7_9BORD</name>
<dbReference type="OrthoDB" id="8138334at2"/>
<feature type="transmembrane region" description="Helical" evidence="7">
    <location>
        <begin position="105"/>
        <end position="127"/>
    </location>
</feature>
<feature type="transmembrane region" description="Helical" evidence="7">
    <location>
        <begin position="12"/>
        <end position="32"/>
    </location>
</feature>
<feature type="transmembrane region" description="Helical" evidence="7">
    <location>
        <begin position="227"/>
        <end position="250"/>
    </location>
</feature>
<feature type="domain" description="ABC transmembrane type-1" evidence="8">
    <location>
        <begin position="67"/>
        <end position="247"/>
    </location>
</feature>
<dbReference type="RefSeq" id="WP_048026303.1">
    <property type="nucleotide sequence ID" value="NZ_CAJGUP010000078.1"/>
</dbReference>
<evidence type="ECO:0000256" key="6">
    <source>
        <dbReference type="ARBA" id="ARBA00023136"/>
    </source>
</evidence>
<dbReference type="KEGG" id="bpdz:BBN53_17750"/>
<dbReference type="GO" id="GO:0055085">
    <property type="term" value="P:transmembrane transport"/>
    <property type="evidence" value="ECO:0007669"/>
    <property type="project" value="InterPro"/>
</dbReference>
<keyword evidence="12" id="KW-1185">Reference proteome</keyword>
<dbReference type="Proteomes" id="UP000092950">
    <property type="component" value="Chromosome"/>
</dbReference>
<keyword evidence="2 7" id="KW-0813">Transport</keyword>
<proteinExistence type="inferred from homology"/>
<evidence type="ECO:0000256" key="5">
    <source>
        <dbReference type="ARBA" id="ARBA00022989"/>
    </source>
</evidence>
<dbReference type="Gene3D" id="1.10.3720.10">
    <property type="entry name" value="MetI-like"/>
    <property type="match status" value="1"/>
</dbReference>
<comment type="similarity">
    <text evidence="7">Belongs to the binding-protein-dependent transport system permease family.</text>
</comment>
<reference evidence="9 12" key="2">
    <citation type="submission" date="2016-07" db="EMBL/GenBank/DDBJ databases">
        <title>Complete genome sequences of Bordetella pseudohinzii.</title>
        <authorList>
            <person name="Spilker T."/>
            <person name="Darrah R."/>
            <person name="LiPuma J.J."/>
        </authorList>
    </citation>
    <scope>NUCLEOTIDE SEQUENCE [LARGE SCALE GENOMIC DNA]</scope>
    <source>
        <strain evidence="9 12">HI4681</strain>
    </source>
</reference>
<comment type="subcellular location">
    <subcellularLocation>
        <location evidence="1 7">Cell membrane</location>
        <topology evidence="1 7">Multi-pass membrane protein</topology>
    </subcellularLocation>
</comment>
<evidence type="ECO:0000256" key="1">
    <source>
        <dbReference type="ARBA" id="ARBA00004651"/>
    </source>
</evidence>
<dbReference type="GO" id="GO:0005886">
    <property type="term" value="C:plasma membrane"/>
    <property type="evidence" value="ECO:0007669"/>
    <property type="project" value="UniProtKB-SubCell"/>
</dbReference>
<feature type="transmembrane region" description="Helical" evidence="7">
    <location>
        <begin position="186"/>
        <end position="207"/>
    </location>
</feature>
<dbReference type="PANTHER" id="PTHR30151">
    <property type="entry name" value="ALKANE SULFONATE ABC TRANSPORTER-RELATED, MEMBRANE SUBUNIT"/>
    <property type="match status" value="1"/>
</dbReference>
<dbReference type="InterPro" id="IPR035906">
    <property type="entry name" value="MetI-like_sf"/>
</dbReference>
<dbReference type="SUPFAM" id="SSF161098">
    <property type="entry name" value="MetI-like"/>
    <property type="match status" value="1"/>
</dbReference>
<organism evidence="10 11">
    <name type="scientific">Bordetella pseudohinzii</name>
    <dbReference type="NCBI Taxonomy" id="1331258"/>
    <lineage>
        <taxon>Bacteria</taxon>
        <taxon>Pseudomonadati</taxon>
        <taxon>Pseudomonadota</taxon>
        <taxon>Betaproteobacteria</taxon>
        <taxon>Burkholderiales</taxon>
        <taxon>Alcaligenaceae</taxon>
        <taxon>Bordetella</taxon>
    </lineage>
</organism>
<dbReference type="EMBL" id="CP016440">
    <property type="protein sequence ID" value="ANY17560.1"/>
    <property type="molecule type" value="Genomic_DNA"/>
</dbReference>
<keyword evidence="4 7" id="KW-0812">Transmembrane</keyword>
<gene>
    <name evidence="10" type="primary">cmpB_2</name>
    <name evidence="9" type="ORF">BBN53_17750</name>
    <name evidence="10" type="ORF">ERS370011_02007</name>
</gene>
<sequence length="261" mass="27770">MSGASNRPARRSASGGAIGAGAVSIVAALLLWEVAGRLLQLRPIMLPLPSVVLADLAKDWHWYLDHALYTLFTTLCGFVLSVVGGVAIALLMVGSRGFARFGYPLIVALNSVPKVAVAPLFVIWMGTGAEPKIAIAFLIAVFAIIVDAVHGLRSVPQDVQDLGRVLRGSWLQFFLKVRLPAALPSLVAGMKVAISLALVGAIVGEFVSSQRGLGYVIMSAQGTFDTVRVFAALFVLAALGLLLYGLLVWIERRSMPWRAGH</sequence>
<dbReference type="CDD" id="cd06261">
    <property type="entry name" value="TM_PBP2"/>
    <property type="match status" value="1"/>
</dbReference>
<evidence type="ECO:0000256" key="7">
    <source>
        <dbReference type="RuleBase" id="RU363032"/>
    </source>
</evidence>
<evidence type="ECO:0000313" key="11">
    <source>
        <dbReference type="Proteomes" id="UP000053096"/>
    </source>
</evidence>
<feature type="transmembrane region" description="Helical" evidence="7">
    <location>
        <begin position="68"/>
        <end position="93"/>
    </location>
</feature>
<dbReference type="InterPro" id="IPR000515">
    <property type="entry name" value="MetI-like"/>
</dbReference>
<evidence type="ECO:0000313" key="9">
    <source>
        <dbReference type="EMBL" id="ANY17560.1"/>
    </source>
</evidence>
<keyword evidence="5 7" id="KW-1133">Transmembrane helix</keyword>
<evidence type="ECO:0000313" key="10">
    <source>
        <dbReference type="EMBL" id="CUI73944.1"/>
    </source>
</evidence>
<evidence type="ECO:0000313" key="12">
    <source>
        <dbReference type="Proteomes" id="UP000092950"/>
    </source>
</evidence>
<accession>A0A0J6C3Z7</accession>
<evidence type="ECO:0000256" key="4">
    <source>
        <dbReference type="ARBA" id="ARBA00022692"/>
    </source>
</evidence>
<reference evidence="10 11" key="1">
    <citation type="submission" date="2015-09" db="EMBL/GenBank/DDBJ databases">
        <authorList>
            <person name="Jackson K.R."/>
            <person name="Lunt B.L."/>
            <person name="Fisher J.N.B."/>
            <person name="Gardner A.V."/>
            <person name="Bailey M.E."/>
            <person name="Deus L.M."/>
            <person name="Earl A.S."/>
            <person name="Gibby P.D."/>
            <person name="Hartmann K.A."/>
            <person name="Liu J.E."/>
            <person name="Manci A.M."/>
            <person name="Nielsen D.A."/>
            <person name="Solomon M.B."/>
            <person name="Breakwell D.P."/>
            <person name="Burnett S.H."/>
            <person name="Grose J.H."/>
        </authorList>
    </citation>
    <scope>NUCLEOTIDE SEQUENCE [LARGE SCALE GENOMIC DNA]</scope>
    <source>
        <strain evidence="10 11">2789STDY5608636</strain>
    </source>
</reference>
<evidence type="ECO:0000256" key="2">
    <source>
        <dbReference type="ARBA" id="ARBA00022448"/>
    </source>
</evidence>